<dbReference type="STRING" id="283786.SAMN04487990_1205"/>
<gene>
    <name evidence="1" type="ORF">SAMN04487990_1205</name>
</gene>
<evidence type="ECO:0000313" key="2">
    <source>
        <dbReference type="Proteomes" id="UP000198846"/>
    </source>
</evidence>
<protein>
    <submittedName>
        <fullName evidence="1">Uncharacterized protein</fullName>
    </submittedName>
</protein>
<keyword evidence="2" id="KW-1185">Reference proteome</keyword>
<accession>A0A1H4CI28</accession>
<dbReference type="EMBL" id="FNQK01000020">
    <property type="protein sequence ID" value="SEA59979.1"/>
    <property type="molecule type" value="Genomic_DNA"/>
</dbReference>
<proteinExistence type="predicted"/>
<reference evidence="1 2" key="1">
    <citation type="submission" date="2016-10" db="EMBL/GenBank/DDBJ databases">
        <authorList>
            <person name="de Groot N.N."/>
        </authorList>
    </citation>
    <scope>NUCLEOTIDE SEQUENCE [LARGE SCALE GENOMIC DNA]</scope>
    <source>
        <strain evidence="1 2">DSM 23842</strain>
    </source>
</reference>
<name>A0A1H4CI28_BIZPA</name>
<dbReference type="OrthoDB" id="1433475at2"/>
<sequence>MNTHFQLFFPKTESAILDAILLPFEETTIKIHELKLADNRYLFQITHSNLNTLFDFSKSKDYQILHFDTNKSFIGASYALNRDEGPFIVQTQSKWLLLIPFEHAMDPQVINRIITFNLYYELNAFVKEELLKKLNTAYPLSGHTGVGRLYTTVRRMKAEKELNIPLSWRTGFAIAVASGQGASEMSAREWSTFYTNLCENLKRDYPAMYNRLFAIK</sequence>
<organism evidence="1 2">
    <name type="scientific">Bizionia paragorgiae</name>
    <dbReference type="NCBI Taxonomy" id="283786"/>
    <lineage>
        <taxon>Bacteria</taxon>
        <taxon>Pseudomonadati</taxon>
        <taxon>Bacteroidota</taxon>
        <taxon>Flavobacteriia</taxon>
        <taxon>Flavobacteriales</taxon>
        <taxon>Flavobacteriaceae</taxon>
        <taxon>Bizionia</taxon>
    </lineage>
</organism>
<dbReference type="Proteomes" id="UP000198846">
    <property type="component" value="Unassembled WGS sequence"/>
</dbReference>
<evidence type="ECO:0000313" key="1">
    <source>
        <dbReference type="EMBL" id="SEA59979.1"/>
    </source>
</evidence>
<dbReference type="AlphaFoldDB" id="A0A1H4CI28"/>
<dbReference type="RefSeq" id="WP_092136083.1">
    <property type="nucleotide sequence ID" value="NZ_FNQK01000020.1"/>
</dbReference>